<keyword evidence="1" id="KW-0378">Hydrolase</keyword>
<accession>A0ABT2JRK7</accession>
<evidence type="ECO:0000313" key="1">
    <source>
        <dbReference type="EMBL" id="MCT2590526.1"/>
    </source>
</evidence>
<keyword evidence="2" id="KW-1185">Reference proteome</keyword>
<dbReference type="Proteomes" id="UP001156389">
    <property type="component" value="Unassembled WGS sequence"/>
</dbReference>
<proteinExistence type="predicted"/>
<dbReference type="RefSeq" id="WP_260217812.1">
    <property type="nucleotide sequence ID" value="NZ_JAJAGO010000004.1"/>
</dbReference>
<dbReference type="SUPFAM" id="SSF56784">
    <property type="entry name" value="HAD-like"/>
    <property type="match status" value="1"/>
</dbReference>
<evidence type="ECO:0000313" key="2">
    <source>
        <dbReference type="Proteomes" id="UP001156389"/>
    </source>
</evidence>
<dbReference type="GO" id="GO:0016787">
    <property type="term" value="F:hydrolase activity"/>
    <property type="evidence" value="ECO:0007669"/>
    <property type="project" value="UniProtKB-KW"/>
</dbReference>
<organism evidence="1 2">
    <name type="scientific">Streptomyces gossypii</name>
    <dbReference type="NCBI Taxonomy" id="2883101"/>
    <lineage>
        <taxon>Bacteria</taxon>
        <taxon>Bacillati</taxon>
        <taxon>Actinomycetota</taxon>
        <taxon>Actinomycetes</taxon>
        <taxon>Kitasatosporales</taxon>
        <taxon>Streptomycetaceae</taxon>
        <taxon>Streptomyces</taxon>
    </lineage>
</organism>
<reference evidence="1 2" key="1">
    <citation type="submission" date="2021-10" db="EMBL/GenBank/DDBJ databases">
        <title>Streptomyces gossypii sp. nov., isolated from soil collected from cotton field.</title>
        <authorList>
            <person name="Ge X."/>
            <person name="Chen X."/>
            <person name="Liu W."/>
        </authorList>
    </citation>
    <scope>NUCLEOTIDE SEQUENCE [LARGE SCALE GENOMIC DNA]</scope>
    <source>
        <strain evidence="1 2">N2-109</strain>
    </source>
</reference>
<sequence length="165" mass="18058">MSSEAVATLFKESFRDVLWSGRIEEDAFWEDFATACGAERPSPSWREILDTAMGAMPAVHRLPVWAQHAQLTVISNHRHEWLLPRLDATGALGYIDAVYVSSSTGLVKPDPAAYAHALRGTQRSQVLYVDDQLRNATAAAALGLHTVLADGEGRWLGEVDSWLAG</sequence>
<dbReference type="EMBL" id="JAJAGO010000004">
    <property type="protein sequence ID" value="MCT2590526.1"/>
    <property type="molecule type" value="Genomic_DNA"/>
</dbReference>
<dbReference type="InterPro" id="IPR036412">
    <property type="entry name" value="HAD-like_sf"/>
</dbReference>
<comment type="caution">
    <text evidence="1">The sequence shown here is derived from an EMBL/GenBank/DDBJ whole genome shotgun (WGS) entry which is preliminary data.</text>
</comment>
<dbReference type="InterPro" id="IPR006439">
    <property type="entry name" value="HAD-SF_hydro_IA"/>
</dbReference>
<dbReference type="InterPro" id="IPR041492">
    <property type="entry name" value="HAD_2"/>
</dbReference>
<dbReference type="PANTHER" id="PTHR43611:SF3">
    <property type="entry name" value="FLAVIN MONONUCLEOTIDE HYDROLASE 1, CHLOROPLATIC"/>
    <property type="match status" value="1"/>
</dbReference>
<dbReference type="InterPro" id="IPR023214">
    <property type="entry name" value="HAD_sf"/>
</dbReference>
<dbReference type="Gene3D" id="3.40.50.1000">
    <property type="entry name" value="HAD superfamily/HAD-like"/>
    <property type="match status" value="1"/>
</dbReference>
<protein>
    <submittedName>
        <fullName evidence="1">HAD-IA family hydrolase</fullName>
    </submittedName>
</protein>
<gene>
    <name evidence="1" type="ORF">LHJ74_11500</name>
</gene>
<dbReference type="PANTHER" id="PTHR43611">
    <property type="entry name" value="ALPHA-D-GLUCOSE 1-PHOSPHATE PHOSPHATASE"/>
    <property type="match status" value="1"/>
</dbReference>
<name>A0ABT2JRK7_9ACTN</name>
<dbReference type="NCBIfam" id="TIGR01509">
    <property type="entry name" value="HAD-SF-IA-v3"/>
    <property type="match status" value="1"/>
</dbReference>
<dbReference type="Pfam" id="PF13419">
    <property type="entry name" value="HAD_2"/>
    <property type="match status" value="1"/>
</dbReference>